<name>A0ABR3C8K9_9PEZI</name>
<feature type="compositionally biased region" description="Basic and acidic residues" evidence="1">
    <location>
        <begin position="729"/>
        <end position="741"/>
    </location>
</feature>
<feature type="region of interest" description="Disordered" evidence="1">
    <location>
        <begin position="862"/>
        <end position="881"/>
    </location>
</feature>
<reference evidence="2 3" key="1">
    <citation type="submission" date="2024-02" db="EMBL/GenBank/DDBJ databases">
        <title>De novo assembly and annotation of 12 fungi associated with fruit tree decline syndrome in Ontario, Canada.</title>
        <authorList>
            <person name="Sulman M."/>
            <person name="Ellouze W."/>
            <person name="Ilyukhin E."/>
        </authorList>
    </citation>
    <scope>NUCLEOTIDE SEQUENCE [LARGE SCALE GENOMIC DNA]</scope>
    <source>
        <strain evidence="2 3">FDS-637</strain>
    </source>
</reference>
<gene>
    <name evidence="2" type="ORF">SLS55_008478</name>
</gene>
<feature type="region of interest" description="Disordered" evidence="1">
    <location>
        <begin position="695"/>
        <end position="839"/>
    </location>
</feature>
<evidence type="ECO:0000313" key="2">
    <source>
        <dbReference type="EMBL" id="KAL0256086.1"/>
    </source>
</evidence>
<feature type="compositionally biased region" description="Polar residues" evidence="1">
    <location>
        <begin position="812"/>
        <end position="830"/>
    </location>
</feature>
<dbReference type="RefSeq" id="XP_066629115.1">
    <property type="nucleotide sequence ID" value="XM_066779886.1"/>
</dbReference>
<feature type="compositionally biased region" description="Acidic residues" evidence="1">
    <location>
        <begin position="710"/>
        <end position="721"/>
    </location>
</feature>
<feature type="region of interest" description="Disordered" evidence="1">
    <location>
        <begin position="34"/>
        <end position="178"/>
    </location>
</feature>
<dbReference type="EMBL" id="JAJVCZ030000009">
    <property type="protein sequence ID" value="KAL0256086.1"/>
    <property type="molecule type" value="Genomic_DNA"/>
</dbReference>
<feature type="compositionally biased region" description="Polar residues" evidence="1">
    <location>
        <begin position="72"/>
        <end position="82"/>
    </location>
</feature>
<proteinExistence type="predicted"/>
<organism evidence="2 3">
    <name type="scientific">Diplodia seriata</name>
    <dbReference type="NCBI Taxonomy" id="420778"/>
    <lineage>
        <taxon>Eukaryota</taxon>
        <taxon>Fungi</taxon>
        <taxon>Dikarya</taxon>
        <taxon>Ascomycota</taxon>
        <taxon>Pezizomycotina</taxon>
        <taxon>Dothideomycetes</taxon>
        <taxon>Dothideomycetes incertae sedis</taxon>
        <taxon>Botryosphaeriales</taxon>
        <taxon>Botryosphaeriaceae</taxon>
        <taxon>Diplodia</taxon>
    </lineage>
</organism>
<dbReference type="Proteomes" id="UP001430584">
    <property type="component" value="Unassembled WGS sequence"/>
</dbReference>
<protein>
    <submittedName>
        <fullName evidence="2">Uncharacterized protein</fullName>
    </submittedName>
</protein>
<comment type="caution">
    <text evidence="2">The sequence shown here is derived from an EMBL/GenBank/DDBJ whole genome shotgun (WGS) entry which is preliminary data.</text>
</comment>
<evidence type="ECO:0000256" key="1">
    <source>
        <dbReference type="SAM" id="MobiDB-lite"/>
    </source>
</evidence>
<feature type="region of interest" description="Disordered" evidence="1">
    <location>
        <begin position="434"/>
        <end position="461"/>
    </location>
</feature>
<accession>A0ABR3C8K9</accession>
<feature type="region of interest" description="Disordered" evidence="1">
    <location>
        <begin position="613"/>
        <end position="632"/>
    </location>
</feature>
<sequence>MEASASFLSSAQVFFQQRLRYYATFARIRILHQDTPPTPASTIPPGTPPPEFFPPSMIASADIAPTAAMDSPRNTSESQKATSAPVREGPVTPPYTPQDALTGDDVPKSSHKRRRAEDDDASEPVAKKLRPDATLTHASVPREGSGSLPSPTSQIGGHPDRPIQIDDDDNSQPTAAAVSQPALPALPQPTLPQPVQNSAAGRSTCTVGGASVNVITDPSQVNFNETGITFYGLNQKAVAFLRKKIAVPFVENRPRTYARYNDMGYHLRLPSAAHAQQHRDSVWERAPTYPDPTYQTVRSNDVQNAGRWYDAAIDLAQMRDKLSSRGKGADKFVKVDDQGRTHYKHQEISGLYFKFMDIVADGTLNGFRTSTNPRHRTIIRKSRYAVNLSAHDRLEAALQALRNEKAIIGDLLGPSGAGNLIEFVAQPTAYADLKKDDRRTNTNRGLPKAQRSKPGDPDVYPWSALSPNERARLMQPYPAWHTILPRDPMFPLDIDAHLTAHLPPPADDRVYTAASAQTYFSTLAHYRRTPAPTTPDPFLAHFTTHIDGFARLLADAATSSACAQDSLRSTHLASFTAPPPAHTTGPWETQCRNVQAWAYRVCEKLIEGTVLGFPMPPRDGQTPPESDRHPTSKLAAVFGGANVGLWERFGAVHAALLMSKAVAAPFVGCVEGFLRMEELLGEPLCFLETKLAHRKSNSKRRAGGSGAGGGDDDQDDGDDAPNQDGGNDEAPKTTKRKREDEQQPGSGEQTGNDDDAPAPQRPQKRARGADTGSKESELQDYPPIFAPQPDVAAPQGSMSDIPATHTAPTEGLSANNNCDDGARSGSTKQNDLPDYGPIFAPLPDVVAPSGPMSDISTAPKVVEETSKATNDGARGVDTGFKQSDLPDYGPIFAPLPDVAVPSGLVNNDLSTTTVPAAPTASTEAFDAGSIPIPPPTTWEAFNATNIHDITLDALIAPNNDHIPVFPAESFEEWLNRNFPTEKTIEYSFIQNEQSYVYPSPPFMNVGGEPVQDDGNIDVCDQQHVVGADLEDENDSVYKELFLGEE</sequence>
<keyword evidence="3" id="KW-1185">Reference proteome</keyword>
<evidence type="ECO:0000313" key="3">
    <source>
        <dbReference type="Proteomes" id="UP001430584"/>
    </source>
</evidence>
<dbReference type="GeneID" id="92012563"/>